<reference evidence="1" key="1">
    <citation type="submission" date="2023-03" db="EMBL/GenBank/DDBJ databases">
        <title>MT1 and MT2 Draft Genomes of Novel Species.</title>
        <authorList>
            <person name="Venkateswaran K."/>
        </authorList>
    </citation>
    <scope>NUCLEOTIDE SEQUENCE</scope>
    <source>
        <strain evidence="1">F6_8S_P_1A</strain>
    </source>
</reference>
<evidence type="ECO:0000313" key="1">
    <source>
        <dbReference type="EMBL" id="MDN4598736.1"/>
    </source>
</evidence>
<comment type="caution">
    <text evidence="1">The sequence shown here is derived from an EMBL/GenBank/DDBJ whole genome shotgun (WGS) entry which is preliminary data.</text>
</comment>
<name>A0ABT8J0Y3_9MICO</name>
<proteinExistence type="predicted"/>
<dbReference type="Pfam" id="PF03883">
    <property type="entry name" value="H2O2_YaaD"/>
    <property type="match status" value="1"/>
</dbReference>
<sequence>MLILLPPSETKRDGGAGSPLALDRLRFPTLNAVRREVVDVVVSLAADREAAVRALKLGPKQAGEVDRNRAIRASPTMRALERYTGVLYDALDAGSLSDEDWSVAAESVAVQSALLGLVGAADPVPAYRLSFDSRLSLARGTPSLKKRWAAAGAEALAEREDLLLDLRSEGYAALAPLPDRPGAHYVRVLARDANGHVRALNHFNKQAKGLLTRALVEAGAGFGSTEELLEWAAAEGYELRHVSDPASRDLELVVPEVRGKPGRLMATLRA</sequence>
<dbReference type="RefSeq" id="WP_301220074.1">
    <property type="nucleotide sequence ID" value="NZ_JAROCB010000004.1"/>
</dbReference>
<dbReference type="EMBL" id="JAROCB010000004">
    <property type="protein sequence ID" value="MDN4598736.1"/>
    <property type="molecule type" value="Genomic_DNA"/>
</dbReference>
<organism evidence="1 2">
    <name type="scientific">Leifsonia virtsii</name>
    <dbReference type="NCBI Taxonomy" id="3035915"/>
    <lineage>
        <taxon>Bacteria</taxon>
        <taxon>Bacillati</taxon>
        <taxon>Actinomycetota</taxon>
        <taxon>Actinomycetes</taxon>
        <taxon>Micrococcales</taxon>
        <taxon>Microbacteriaceae</taxon>
        <taxon>Leifsonia</taxon>
    </lineage>
</organism>
<keyword evidence="2" id="KW-1185">Reference proteome</keyword>
<dbReference type="PANTHER" id="PTHR30283">
    <property type="entry name" value="PEROXIDE STRESS RESPONSE PROTEIN YAAA"/>
    <property type="match status" value="1"/>
</dbReference>
<evidence type="ECO:0000313" key="2">
    <source>
        <dbReference type="Proteomes" id="UP001174210"/>
    </source>
</evidence>
<dbReference type="Proteomes" id="UP001174210">
    <property type="component" value="Unassembled WGS sequence"/>
</dbReference>
<accession>A0ABT8J0Y3</accession>
<protein>
    <submittedName>
        <fullName evidence="1">Peroxide stress protein YaaA</fullName>
    </submittedName>
</protein>
<gene>
    <name evidence="1" type="ORF">P5G59_16405</name>
</gene>
<dbReference type="InterPro" id="IPR005583">
    <property type="entry name" value="YaaA"/>
</dbReference>
<dbReference type="PANTHER" id="PTHR30283:SF4">
    <property type="entry name" value="PEROXIDE STRESS RESISTANCE PROTEIN YAAA"/>
    <property type="match status" value="1"/>
</dbReference>